<dbReference type="Pfam" id="PF00175">
    <property type="entry name" value="NAD_binding_1"/>
    <property type="match status" value="1"/>
</dbReference>
<gene>
    <name evidence="17" type="ORF">IWQ62_001940</name>
</gene>
<comment type="cofactor">
    <cofactor evidence="1 13 14">
        <name>FAD</name>
        <dbReference type="ChEBI" id="CHEBI:57692"/>
    </cofactor>
</comment>
<evidence type="ECO:0000256" key="9">
    <source>
        <dbReference type="ARBA" id="ARBA00023027"/>
    </source>
</evidence>
<dbReference type="FunFam" id="2.40.30.10:FF:000069">
    <property type="entry name" value="NADH-cytochrome b5 reductase"/>
    <property type="match status" value="1"/>
</dbReference>
<feature type="binding site" evidence="13">
    <location>
        <position position="242"/>
    </location>
    <ligand>
        <name>FAD</name>
        <dbReference type="ChEBI" id="CHEBI:57692"/>
    </ligand>
</feature>
<feature type="region of interest" description="Disordered" evidence="15">
    <location>
        <begin position="44"/>
        <end position="65"/>
    </location>
</feature>
<dbReference type="Pfam" id="PF00970">
    <property type="entry name" value="FAD_binding_6"/>
    <property type="match status" value="1"/>
</dbReference>
<organism evidence="17 18">
    <name type="scientific">Dispira parvispora</name>
    <dbReference type="NCBI Taxonomy" id="1520584"/>
    <lineage>
        <taxon>Eukaryota</taxon>
        <taxon>Fungi</taxon>
        <taxon>Fungi incertae sedis</taxon>
        <taxon>Zoopagomycota</taxon>
        <taxon>Kickxellomycotina</taxon>
        <taxon>Dimargaritomycetes</taxon>
        <taxon>Dimargaritales</taxon>
        <taxon>Dimargaritaceae</taxon>
        <taxon>Dispira</taxon>
    </lineage>
</organism>
<feature type="domain" description="FAD-binding FR-type" evidence="16">
    <location>
        <begin position="115"/>
        <end position="225"/>
    </location>
</feature>
<evidence type="ECO:0000313" key="17">
    <source>
        <dbReference type="EMBL" id="KAJ1967316.1"/>
    </source>
</evidence>
<evidence type="ECO:0000256" key="7">
    <source>
        <dbReference type="ARBA" id="ARBA00022989"/>
    </source>
</evidence>
<reference evidence="17" key="1">
    <citation type="submission" date="2022-07" db="EMBL/GenBank/DDBJ databases">
        <title>Phylogenomic reconstructions and comparative analyses of Kickxellomycotina fungi.</title>
        <authorList>
            <person name="Reynolds N.K."/>
            <person name="Stajich J.E."/>
            <person name="Barry K."/>
            <person name="Grigoriev I.V."/>
            <person name="Crous P."/>
            <person name="Smith M.E."/>
        </authorList>
    </citation>
    <scope>NUCLEOTIDE SEQUENCE</scope>
    <source>
        <strain evidence="17">RSA 1196</strain>
    </source>
</reference>
<comment type="subcellular location">
    <subcellularLocation>
        <location evidence="2">Mitochondrion outer membrane</location>
        <topology evidence="2">Single-pass membrane protein</topology>
    </subcellularLocation>
</comment>
<evidence type="ECO:0000256" key="14">
    <source>
        <dbReference type="RuleBase" id="RU361226"/>
    </source>
</evidence>
<evidence type="ECO:0000256" key="11">
    <source>
        <dbReference type="ARBA" id="ARBA00023136"/>
    </source>
</evidence>
<evidence type="ECO:0000256" key="6">
    <source>
        <dbReference type="ARBA" id="ARBA00022827"/>
    </source>
</evidence>
<dbReference type="PROSITE" id="PS51384">
    <property type="entry name" value="FAD_FR"/>
    <property type="match status" value="1"/>
</dbReference>
<feature type="binding site" evidence="13">
    <location>
        <position position="201"/>
    </location>
    <ligand>
        <name>FAD</name>
        <dbReference type="ChEBI" id="CHEBI:57692"/>
    </ligand>
</feature>
<dbReference type="OrthoDB" id="432685at2759"/>
<dbReference type="Gene3D" id="2.40.30.10">
    <property type="entry name" value="Translation factors"/>
    <property type="match status" value="1"/>
</dbReference>
<evidence type="ECO:0000256" key="4">
    <source>
        <dbReference type="ARBA" id="ARBA00022630"/>
    </source>
</evidence>
<keyword evidence="18" id="KW-1185">Reference proteome</keyword>
<dbReference type="EC" id="1.6.2.2" evidence="14"/>
<dbReference type="Proteomes" id="UP001150925">
    <property type="component" value="Unassembled WGS sequence"/>
</dbReference>
<dbReference type="InterPro" id="IPR008333">
    <property type="entry name" value="Cbr1-like_FAD-bd_dom"/>
</dbReference>
<evidence type="ECO:0000256" key="12">
    <source>
        <dbReference type="ARBA" id="ARBA00047682"/>
    </source>
</evidence>
<feature type="binding site" evidence="13">
    <location>
        <position position="193"/>
    </location>
    <ligand>
        <name>FAD</name>
        <dbReference type="ChEBI" id="CHEBI:57692"/>
    </ligand>
</feature>
<comment type="similarity">
    <text evidence="3 14">Belongs to the flavoprotein pyridine nucleotide cytochrome reductase family.</text>
</comment>
<dbReference type="AlphaFoldDB" id="A0A9W8E397"/>
<dbReference type="PRINTS" id="PR00371">
    <property type="entry name" value="FPNCR"/>
</dbReference>
<dbReference type="SUPFAM" id="SSF63380">
    <property type="entry name" value="Riboflavin synthase domain-like"/>
    <property type="match status" value="1"/>
</dbReference>
<evidence type="ECO:0000313" key="18">
    <source>
        <dbReference type="Proteomes" id="UP001150925"/>
    </source>
</evidence>
<keyword evidence="11" id="KW-0472">Membrane</keyword>
<keyword evidence="4 13" id="KW-0285">Flavoprotein</keyword>
<accession>A0A9W8E397</accession>
<proteinExistence type="inferred from homology"/>
<keyword evidence="7" id="KW-1133">Transmembrane helix</keyword>
<name>A0A9W8E397_9FUNG</name>
<keyword evidence="6 13" id="KW-0274">FAD</keyword>
<evidence type="ECO:0000256" key="5">
    <source>
        <dbReference type="ARBA" id="ARBA00022692"/>
    </source>
</evidence>
<evidence type="ECO:0000256" key="13">
    <source>
        <dbReference type="PIRSR" id="PIRSR601834-1"/>
    </source>
</evidence>
<evidence type="ECO:0000256" key="2">
    <source>
        <dbReference type="ARBA" id="ARBA00004572"/>
    </source>
</evidence>
<evidence type="ECO:0000259" key="16">
    <source>
        <dbReference type="PROSITE" id="PS51384"/>
    </source>
</evidence>
<keyword evidence="5" id="KW-0812">Transmembrane</keyword>
<dbReference type="FunFam" id="3.40.50.80:FF:000009">
    <property type="entry name" value="NADH-cytochrome b5 reductase"/>
    <property type="match status" value="1"/>
</dbReference>
<dbReference type="InterPro" id="IPR017927">
    <property type="entry name" value="FAD-bd_FR_type"/>
</dbReference>
<evidence type="ECO:0000256" key="1">
    <source>
        <dbReference type="ARBA" id="ARBA00001974"/>
    </source>
</evidence>
<feature type="binding site" evidence="13">
    <location>
        <position position="176"/>
    </location>
    <ligand>
        <name>FAD</name>
        <dbReference type="ChEBI" id="CHEBI:57692"/>
    </ligand>
</feature>
<keyword evidence="10" id="KW-0496">Mitochondrion</keyword>
<keyword evidence="8 14" id="KW-0560">Oxidoreductase</keyword>
<evidence type="ECO:0000256" key="8">
    <source>
        <dbReference type="ARBA" id="ARBA00023002"/>
    </source>
</evidence>
<dbReference type="CDD" id="cd06183">
    <property type="entry name" value="cyt_b5_reduct_like"/>
    <property type="match status" value="1"/>
</dbReference>
<comment type="catalytic activity">
    <reaction evidence="12 14">
        <text>2 Fe(III)-[cytochrome b5] + NADH = 2 Fe(II)-[cytochrome b5] + NAD(+) + H(+)</text>
        <dbReference type="Rhea" id="RHEA:46680"/>
        <dbReference type="Rhea" id="RHEA-COMP:10438"/>
        <dbReference type="Rhea" id="RHEA-COMP:10439"/>
        <dbReference type="ChEBI" id="CHEBI:15378"/>
        <dbReference type="ChEBI" id="CHEBI:29033"/>
        <dbReference type="ChEBI" id="CHEBI:29034"/>
        <dbReference type="ChEBI" id="CHEBI:57540"/>
        <dbReference type="ChEBI" id="CHEBI:57945"/>
        <dbReference type="EC" id="1.6.2.2"/>
    </reaction>
</comment>
<keyword evidence="9 14" id="KW-0520">NAD</keyword>
<dbReference type="PRINTS" id="PR00406">
    <property type="entry name" value="CYTB5RDTASE"/>
</dbReference>
<feature type="binding site" evidence="13">
    <location>
        <position position="200"/>
    </location>
    <ligand>
        <name>FAD</name>
        <dbReference type="ChEBI" id="CHEBI:57692"/>
    </ligand>
</feature>
<evidence type="ECO:0000256" key="3">
    <source>
        <dbReference type="ARBA" id="ARBA00006105"/>
    </source>
</evidence>
<dbReference type="InterPro" id="IPR001834">
    <property type="entry name" value="CBR-like"/>
</dbReference>
<dbReference type="InterPro" id="IPR001433">
    <property type="entry name" value="OxRdtase_FAD/NAD-bd"/>
</dbReference>
<dbReference type="EMBL" id="JANBPY010000358">
    <property type="protein sequence ID" value="KAJ1967316.1"/>
    <property type="molecule type" value="Genomic_DNA"/>
</dbReference>
<dbReference type="InterPro" id="IPR039261">
    <property type="entry name" value="FNR_nucleotide-bd"/>
</dbReference>
<comment type="caution">
    <text evidence="17">The sequence shown here is derived from an EMBL/GenBank/DDBJ whole genome shotgun (WGS) entry which is preliminary data.</text>
</comment>
<dbReference type="SUPFAM" id="SSF52343">
    <property type="entry name" value="Ferredoxin reductase-like, C-terminal NADP-linked domain"/>
    <property type="match status" value="1"/>
</dbReference>
<dbReference type="InterPro" id="IPR017938">
    <property type="entry name" value="Riboflavin_synthase-like_b-brl"/>
</dbReference>
<dbReference type="GO" id="GO:0090524">
    <property type="term" value="F:cytochrome-b5 reductase activity, acting on NADH"/>
    <property type="evidence" value="ECO:0007669"/>
    <property type="project" value="UniProtKB-EC"/>
</dbReference>
<protein>
    <recommendedName>
        <fullName evidence="14">NADH-cytochrome b5 reductase</fullName>
        <ecNumber evidence="14">1.6.2.2</ecNumber>
    </recommendedName>
</protein>
<feature type="binding site" evidence="13">
    <location>
        <position position="174"/>
    </location>
    <ligand>
        <name>FAD</name>
        <dbReference type="ChEBI" id="CHEBI:57692"/>
    </ligand>
</feature>
<dbReference type="GO" id="GO:0005741">
    <property type="term" value="C:mitochondrial outer membrane"/>
    <property type="evidence" value="ECO:0007669"/>
    <property type="project" value="UniProtKB-SubCell"/>
</dbReference>
<sequence>MQAVSRAIRPFTRLSGASLRCTAPPTTGSRLPSLGFQSLRFAQSDAKVPPPPPGQDKEGAAKTLSSSGMTPVLAAAVLGGMGWYYYTNNLKKGEVKDALAQVNQSALTKKALNPDAFVSFELKEIHPVSHDTQLYRFALPESDMELGLHVASCILTKYVSEELNKEGKPKVVVRPYTPVSEENTRGHFDLVIKRYENGNMSKHIASLKPGDKLDVKGPIPKYAYKPNLHEALGLIAGGTGITPMYQIIRKVLNDPEDKTKISLLFANVSEKDILLRDELETLAKQHPDRFSVYYTVDKALKGWSFGEGYITPKMVQDHIPVSKPSADGVPKVKIMVCGPPGMMKLVSGPKANMKEQGPLTGILKELGYTEDDVFKF</sequence>
<dbReference type="PANTHER" id="PTHR19370">
    <property type="entry name" value="NADH-CYTOCHROME B5 REDUCTASE"/>
    <property type="match status" value="1"/>
</dbReference>
<feature type="binding site" evidence="13">
    <location>
        <position position="191"/>
    </location>
    <ligand>
        <name>FAD</name>
        <dbReference type="ChEBI" id="CHEBI:57692"/>
    </ligand>
</feature>
<evidence type="ECO:0000256" key="10">
    <source>
        <dbReference type="ARBA" id="ARBA00023128"/>
    </source>
</evidence>
<dbReference type="Gene3D" id="3.40.50.80">
    <property type="entry name" value="Nucleotide-binding domain of ferredoxin-NADP reductase (FNR) module"/>
    <property type="match status" value="1"/>
</dbReference>
<dbReference type="InterPro" id="IPR001709">
    <property type="entry name" value="Flavoprot_Pyr_Nucl_cyt_Rdtase"/>
</dbReference>
<evidence type="ECO:0000256" key="15">
    <source>
        <dbReference type="SAM" id="MobiDB-lite"/>
    </source>
</evidence>
<feature type="binding site" evidence="13">
    <location>
        <position position="175"/>
    </location>
    <ligand>
        <name>FAD</name>
        <dbReference type="ChEBI" id="CHEBI:57692"/>
    </ligand>
</feature>
<dbReference type="PANTHER" id="PTHR19370:SF171">
    <property type="entry name" value="NADH-CYTOCHROME B5 REDUCTASE 2"/>
    <property type="match status" value="1"/>
</dbReference>